<dbReference type="Pfam" id="PF13041">
    <property type="entry name" value="PPR_2"/>
    <property type="match status" value="3"/>
</dbReference>
<evidence type="ECO:0000313" key="4">
    <source>
        <dbReference type="EMBL" id="CAJ1410951.1"/>
    </source>
</evidence>
<accession>A0AA36JSF8</accession>
<feature type="repeat" description="PPR" evidence="2">
    <location>
        <begin position="1"/>
        <end position="33"/>
    </location>
</feature>
<evidence type="ECO:0000313" key="5">
    <source>
        <dbReference type="Proteomes" id="UP001178507"/>
    </source>
</evidence>
<dbReference type="Proteomes" id="UP001178507">
    <property type="component" value="Unassembled WGS sequence"/>
</dbReference>
<gene>
    <name evidence="4" type="ORF">EVOR1521_LOCUS31661</name>
</gene>
<dbReference type="PROSITE" id="PS51375">
    <property type="entry name" value="PPR"/>
    <property type="match status" value="3"/>
</dbReference>
<evidence type="ECO:0000256" key="3">
    <source>
        <dbReference type="SAM" id="MobiDB-lite"/>
    </source>
</evidence>
<dbReference type="EMBL" id="CAUJNA010003849">
    <property type="protein sequence ID" value="CAJ1410951.1"/>
    <property type="molecule type" value="Genomic_DNA"/>
</dbReference>
<feature type="region of interest" description="Disordered" evidence="3">
    <location>
        <begin position="231"/>
        <end position="253"/>
    </location>
</feature>
<proteinExistence type="predicted"/>
<dbReference type="InterPro" id="IPR011990">
    <property type="entry name" value="TPR-like_helical_dom_sf"/>
</dbReference>
<comment type="caution">
    <text evidence="4">The sequence shown here is derived from an EMBL/GenBank/DDBJ whole genome shotgun (WGS) entry which is preliminary data.</text>
</comment>
<dbReference type="InterPro" id="IPR002885">
    <property type="entry name" value="PPR_rpt"/>
</dbReference>
<sequence>MGYNTLLRGYGRRGDFLKAEYWMRRMRARGVAPDMFSYGALVQSYVEAKDLPGAERALQSMLENVKIKRSNTFAYNTLLKHYASEAQVEKAESLLEKMQEDGVTPDGTTYLQMIRVAGATGDTEGAAEWLKRLEQQGEAIWEAHFHAVMSGHAKLGDMEGAEAWFRAMLDAGFRPDLVSFNILMSAAASGGDTGGAEGVLLRMADVEVAPEMWSPSERCSAPLQRWAMPPAPPSGCWKQKSWASSLTSTATSR</sequence>
<feature type="repeat" description="PPR" evidence="2">
    <location>
        <begin position="141"/>
        <end position="175"/>
    </location>
</feature>
<protein>
    <recommendedName>
        <fullName evidence="6">Pentatricopeptide repeat-containing protein</fullName>
    </recommendedName>
</protein>
<dbReference type="AlphaFoldDB" id="A0AA36JSF8"/>
<feature type="repeat" description="PPR" evidence="2">
    <location>
        <begin position="71"/>
        <end position="105"/>
    </location>
</feature>
<evidence type="ECO:0000256" key="2">
    <source>
        <dbReference type="PROSITE-ProRule" id="PRU00708"/>
    </source>
</evidence>
<dbReference type="PANTHER" id="PTHR47447">
    <property type="entry name" value="OS03G0856100 PROTEIN"/>
    <property type="match status" value="1"/>
</dbReference>
<evidence type="ECO:0000256" key="1">
    <source>
        <dbReference type="ARBA" id="ARBA00022737"/>
    </source>
</evidence>
<keyword evidence="5" id="KW-1185">Reference proteome</keyword>
<dbReference type="SUPFAM" id="SSF81901">
    <property type="entry name" value="HCP-like"/>
    <property type="match status" value="1"/>
</dbReference>
<name>A0AA36JSF8_9DINO</name>
<evidence type="ECO:0008006" key="6">
    <source>
        <dbReference type="Google" id="ProtNLM"/>
    </source>
</evidence>
<keyword evidence="1" id="KW-0677">Repeat</keyword>
<organism evidence="4 5">
    <name type="scientific">Effrenium voratum</name>
    <dbReference type="NCBI Taxonomy" id="2562239"/>
    <lineage>
        <taxon>Eukaryota</taxon>
        <taxon>Sar</taxon>
        <taxon>Alveolata</taxon>
        <taxon>Dinophyceae</taxon>
        <taxon>Suessiales</taxon>
        <taxon>Symbiodiniaceae</taxon>
        <taxon>Effrenium</taxon>
    </lineage>
</organism>
<reference evidence="4" key="1">
    <citation type="submission" date="2023-08" db="EMBL/GenBank/DDBJ databases">
        <authorList>
            <person name="Chen Y."/>
            <person name="Shah S."/>
            <person name="Dougan E. K."/>
            <person name="Thang M."/>
            <person name="Chan C."/>
        </authorList>
    </citation>
    <scope>NUCLEOTIDE SEQUENCE</scope>
</reference>
<dbReference type="Gene3D" id="1.25.40.10">
    <property type="entry name" value="Tetratricopeptide repeat domain"/>
    <property type="match status" value="2"/>
</dbReference>
<dbReference type="PANTHER" id="PTHR47447:SF17">
    <property type="entry name" value="OS12G0638900 PROTEIN"/>
    <property type="match status" value="1"/>
</dbReference>
<dbReference type="NCBIfam" id="TIGR00756">
    <property type="entry name" value="PPR"/>
    <property type="match status" value="3"/>
</dbReference>
<feature type="compositionally biased region" description="Low complexity" evidence="3">
    <location>
        <begin position="241"/>
        <end position="253"/>
    </location>
</feature>